<comment type="caution">
    <text evidence="2">The sequence shown here is derived from an EMBL/GenBank/DDBJ whole genome shotgun (WGS) entry which is preliminary data.</text>
</comment>
<dbReference type="EMBL" id="JASBNA010000001">
    <property type="protein sequence ID" value="KAK7695700.1"/>
    <property type="molecule type" value="Genomic_DNA"/>
</dbReference>
<evidence type="ECO:0000313" key="3">
    <source>
        <dbReference type="Proteomes" id="UP001385951"/>
    </source>
</evidence>
<keyword evidence="3" id="KW-1185">Reference proteome</keyword>
<sequence>MDRARRRQDADRAYDVQVKAGTEGALRYTALGIGLAIMGHYTWPLFRRQTLAFKGFLVSGFTVFGLVVYAENALQSLESEQRLVESAIRREARLELSRRGLVPTETAIAKWRAEKMSQRTQEASEVPSGSQQPRHE</sequence>
<feature type="compositionally biased region" description="Polar residues" evidence="1">
    <location>
        <begin position="118"/>
        <end position="136"/>
    </location>
</feature>
<protein>
    <submittedName>
        <fullName evidence="2">Uncharacterized protein</fullName>
    </submittedName>
</protein>
<feature type="region of interest" description="Disordered" evidence="1">
    <location>
        <begin position="113"/>
        <end position="136"/>
    </location>
</feature>
<dbReference type="AlphaFoldDB" id="A0AAW0GR33"/>
<dbReference type="Proteomes" id="UP001385951">
    <property type="component" value="Unassembled WGS sequence"/>
</dbReference>
<organism evidence="2 3">
    <name type="scientific">Cerrena zonata</name>
    <dbReference type="NCBI Taxonomy" id="2478898"/>
    <lineage>
        <taxon>Eukaryota</taxon>
        <taxon>Fungi</taxon>
        <taxon>Dikarya</taxon>
        <taxon>Basidiomycota</taxon>
        <taxon>Agaricomycotina</taxon>
        <taxon>Agaricomycetes</taxon>
        <taxon>Polyporales</taxon>
        <taxon>Cerrenaceae</taxon>
        <taxon>Cerrena</taxon>
    </lineage>
</organism>
<reference evidence="2 3" key="1">
    <citation type="submission" date="2022-09" db="EMBL/GenBank/DDBJ databases">
        <authorList>
            <person name="Palmer J.M."/>
        </authorList>
    </citation>
    <scope>NUCLEOTIDE SEQUENCE [LARGE SCALE GENOMIC DNA]</scope>
    <source>
        <strain evidence="2 3">DSM 7382</strain>
    </source>
</reference>
<evidence type="ECO:0000313" key="2">
    <source>
        <dbReference type="EMBL" id="KAK7695700.1"/>
    </source>
</evidence>
<proteinExistence type="predicted"/>
<accession>A0AAW0GR33</accession>
<name>A0AAW0GR33_9APHY</name>
<gene>
    <name evidence="2" type="ORF">QCA50_000336</name>
</gene>
<evidence type="ECO:0000256" key="1">
    <source>
        <dbReference type="SAM" id="MobiDB-lite"/>
    </source>
</evidence>